<evidence type="ECO:0000313" key="7">
    <source>
        <dbReference type="Proteomes" id="UP000447434"/>
    </source>
</evidence>
<evidence type="ECO:0000259" key="5">
    <source>
        <dbReference type="PROSITE" id="PS50846"/>
    </source>
</evidence>
<dbReference type="Gene3D" id="3.30.70.100">
    <property type="match status" value="2"/>
</dbReference>
<evidence type="ECO:0000313" key="6">
    <source>
        <dbReference type="EMBL" id="KAE9591351.1"/>
    </source>
</evidence>
<keyword evidence="1" id="KW-0488">Methylation</keyword>
<dbReference type="InterPro" id="IPR044577">
    <property type="entry name" value="HIPP4/7/8/17/18/19"/>
</dbReference>
<evidence type="ECO:0000256" key="1">
    <source>
        <dbReference type="ARBA" id="ARBA00022481"/>
    </source>
</evidence>
<proteinExistence type="inferred from homology"/>
<sequence>MEFDFPTHHMHSYILQKNEQNNENKESSKVVLLKALIHCDGCSSKIIKCLRGLEGVDQITIERENNKVIVKGDIVKDPMKVLETLQKKYSKNVELISPKPKPEKQKIKEKKEEPKVVLPEKTVVLKMYIHCEGCESDIKKIIGRLEGTQSVEVNRETSQVIVKGTMDTTKVVECVKKQLGKHAEIIKNEQKKEVKPKEIIHEKSNNNNNNNNNNKPIILYSYPSQYSTQYLYPNQTFNDENVFACSIM</sequence>
<reference evidence="7" key="1">
    <citation type="journal article" date="2020" name="Nat. Commun.">
        <title>Genome sequence of the cluster root forming white lupin.</title>
        <authorList>
            <person name="Hufnagel B."/>
            <person name="Marques A."/>
            <person name="Soriano A."/>
            <person name="Marques L."/>
            <person name="Divol F."/>
            <person name="Doumas P."/>
            <person name="Sallet E."/>
            <person name="Mancinotti D."/>
            <person name="Carrere S."/>
            <person name="Marande W."/>
            <person name="Arribat S."/>
            <person name="Keller J."/>
            <person name="Huneau C."/>
            <person name="Blein T."/>
            <person name="Aime D."/>
            <person name="Laguerre M."/>
            <person name="Taylor J."/>
            <person name="Schubert V."/>
            <person name="Nelson M."/>
            <person name="Geu-Flores F."/>
            <person name="Crespi M."/>
            <person name="Gallardo-Guerrero K."/>
            <person name="Delaux P.-M."/>
            <person name="Salse J."/>
            <person name="Berges H."/>
            <person name="Guyot R."/>
            <person name="Gouzy J."/>
            <person name="Peret B."/>
        </authorList>
    </citation>
    <scope>NUCLEOTIDE SEQUENCE [LARGE SCALE GENOMIC DNA]</scope>
    <source>
        <strain evidence="7">cv. Amiga</strain>
    </source>
</reference>
<evidence type="ECO:0000256" key="3">
    <source>
        <dbReference type="ARBA" id="ARBA00023289"/>
    </source>
</evidence>
<accession>A0A6A4NQW8</accession>
<feature type="domain" description="HMA" evidence="5">
    <location>
        <begin position="120"/>
        <end position="184"/>
    </location>
</feature>
<dbReference type="SUPFAM" id="SSF55008">
    <property type="entry name" value="HMA, heavy metal-associated domain"/>
    <property type="match status" value="2"/>
</dbReference>
<dbReference type="Pfam" id="PF00403">
    <property type="entry name" value="HMA"/>
    <property type="match status" value="2"/>
</dbReference>
<dbReference type="InterPro" id="IPR036163">
    <property type="entry name" value="HMA_dom_sf"/>
</dbReference>
<keyword evidence="3" id="KW-0449">Lipoprotein</keyword>
<feature type="domain" description="HMA" evidence="5">
    <location>
        <begin position="28"/>
        <end position="93"/>
    </location>
</feature>
<comment type="caution">
    <text evidence="6">The sequence shown here is derived from an EMBL/GenBank/DDBJ whole genome shotgun (WGS) entry which is preliminary data.</text>
</comment>
<dbReference type="CDD" id="cd00371">
    <property type="entry name" value="HMA"/>
    <property type="match status" value="2"/>
</dbReference>
<dbReference type="PROSITE" id="PS50846">
    <property type="entry name" value="HMA_2"/>
    <property type="match status" value="2"/>
</dbReference>
<dbReference type="OrthoDB" id="689350at2759"/>
<dbReference type="InterPro" id="IPR006121">
    <property type="entry name" value="HMA_dom"/>
</dbReference>
<dbReference type="PANTHER" id="PTHR46195">
    <property type="entry name" value="HEAVY METAL-ASSOCIATED ISOPRENYLATED PLANT PROTEIN 7"/>
    <property type="match status" value="1"/>
</dbReference>
<dbReference type="EMBL" id="WOCE01000020">
    <property type="protein sequence ID" value="KAE9591351.1"/>
    <property type="molecule type" value="Genomic_DNA"/>
</dbReference>
<organism evidence="6 7">
    <name type="scientific">Lupinus albus</name>
    <name type="common">White lupine</name>
    <name type="synonym">Lupinus termis</name>
    <dbReference type="NCBI Taxonomy" id="3870"/>
    <lineage>
        <taxon>Eukaryota</taxon>
        <taxon>Viridiplantae</taxon>
        <taxon>Streptophyta</taxon>
        <taxon>Embryophyta</taxon>
        <taxon>Tracheophyta</taxon>
        <taxon>Spermatophyta</taxon>
        <taxon>Magnoliopsida</taxon>
        <taxon>eudicotyledons</taxon>
        <taxon>Gunneridae</taxon>
        <taxon>Pentapetalae</taxon>
        <taxon>rosids</taxon>
        <taxon>fabids</taxon>
        <taxon>Fabales</taxon>
        <taxon>Fabaceae</taxon>
        <taxon>Papilionoideae</taxon>
        <taxon>50 kb inversion clade</taxon>
        <taxon>genistoids sensu lato</taxon>
        <taxon>core genistoids</taxon>
        <taxon>Genisteae</taxon>
        <taxon>Lupinus</taxon>
    </lineage>
</organism>
<name>A0A6A4NQW8_LUPAL</name>
<keyword evidence="3" id="KW-0636">Prenylation</keyword>
<dbReference type="PANTHER" id="PTHR46195:SF17">
    <property type="entry name" value="HEAVY METAL-ASSOCIATED ISOPRENYLATED PLANT PROTEIN 8"/>
    <property type="match status" value="1"/>
</dbReference>
<dbReference type="AlphaFoldDB" id="A0A6A4NQW8"/>
<comment type="similarity">
    <text evidence="4">Belongs to the HIPP family.</text>
</comment>
<protein>
    <submittedName>
        <fullName evidence="6">Putative heavy metal-associated domain, HMA</fullName>
    </submittedName>
</protein>
<keyword evidence="2" id="KW-0479">Metal-binding</keyword>
<dbReference type="GO" id="GO:0046872">
    <property type="term" value="F:metal ion binding"/>
    <property type="evidence" value="ECO:0007669"/>
    <property type="project" value="UniProtKB-KW"/>
</dbReference>
<dbReference type="Proteomes" id="UP000447434">
    <property type="component" value="Chromosome 20"/>
</dbReference>
<evidence type="ECO:0000256" key="2">
    <source>
        <dbReference type="ARBA" id="ARBA00022723"/>
    </source>
</evidence>
<keyword evidence="7" id="KW-1185">Reference proteome</keyword>
<evidence type="ECO:0000256" key="4">
    <source>
        <dbReference type="ARBA" id="ARBA00024045"/>
    </source>
</evidence>
<gene>
    <name evidence="6" type="ORF">Lalb_Chr20g0117561</name>
</gene>